<evidence type="ECO:0000256" key="7">
    <source>
        <dbReference type="ARBA" id="ARBA00022741"/>
    </source>
</evidence>
<dbReference type="GO" id="GO:0005524">
    <property type="term" value="F:ATP binding"/>
    <property type="evidence" value="ECO:0007669"/>
    <property type="project" value="UniProtKB-KW"/>
</dbReference>
<evidence type="ECO:0000256" key="13">
    <source>
        <dbReference type="ARBA" id="ARBA00023209"/>
    </source>
</evidence>
<evidence type="ECO:0000256" key="9">
    <source>
        <dbReference type="ARBA" id="ARBA00022840"/>
    </source>
</evidence>
<dbReference type="GO" id="GO:0005886">
    <property type="term" value="C:plasma membrane"/>
    <property type="evidence" value="ECO:0007669"/>
    <property type="project" value="UniProtKB-SubCell"/>
</dbReference>
<feature type="transmembrane region" description="Helical" evidence="19">
    <location>
        <begin position="30"/>
        <end position="47"/>
    </location>
</feature>
<feature type="transmembrane region" description="Helical" evidence="19">
    <location>
        <begin position="53"/>
        <end position="72"/>
    </location>
</feature>
<keyword evidence="8 20" id="KW-0418">Kinase</keyword>
<dbReference type="InterPro" id="IPR033717">
    <property type="entry name" value="UDPK"/>
</dbReference>
<evidence type="ECO:0000256" key="19">
    <source>
        <dbReference type="SAM" id="Phobius"/>
    </source>
</evidence>
<feature type="binding site" evidence="17">
    <location>
        <begin position="91"/>
        <end position="92"/>
    </location>
    <ligand>
        <name>ATP</name>
        <dbReference type="ChEBI" id="CHEBI:30616"/>
    </ligand>
</feature>
<comment type="caution">
    <text evidence="20">The sequence shown here is derived from an EMBL/GenBank/DDBJ whole genome shotgun (WGS) entry which is preliminary data.</text>
</comment>
<feature type="binding site" evidence="18">
    <location>
        <position position="73"/>
    </location>
    <ligand>
        <name>a divalent metal cation</name>
        <dbReference type="ChEBI" id="CHEBI:60240"/>
    </ligand>
</feature>
<keyword evidence="18" id="KW-0460">Magnesium</keyword>
<keyword evidence="6 19" id="KW-0812">Transmembrane</keyword>
<keyword evidence="18" id="KW-0479">Metal-binding</keyword>
<keyword evidence="14" id="KW-1208">Phospholipid metabolism</keyword>
<evidence type="ECO:0000256" key="12">
    <source>
        <dbReference type="ARBA" id="ARBA00023136"/>
    </source>
</evidence>
<dbReference type="CDD" id="cd14265">
    <property type="entry name" value="UDPK_IM_like"/>
    <property type="match status" value="1"/>
</dbReference>
<dbReference type="GO" id="GO:0016301">
    <property type="term" value="F:kinase activity"/>
    <property type="evidence" value="ECO:0007669"/>
    <property type="project" value="UniProtKB-KW"/>
</dbReference>
<evidence type="ECO:0000256" key="10">
    <source>
        <dbReference type="ARBA" id="ARBA00022989"/>
    </source>
</evidence>
<evidence type="ECO:0000256" key="4">
    <source>
        <dbReference type="ARBA" id="ARBA00022516"/>
    </source>
</evidence>
<keyword evidence="7 17" id="KW-0547">Nucleotide-binding</keyword>
<protein>
    <submittedName>
        <fullName evidence="20">UDP kinase</fullName>
    </submittedName>
</protein>
<evidence type="ECO:0000256" key="6">
    <source>
        <dbReference type="ARBA" id="ARBA00022692"/>
    </source>
</evidence>
<evidence type="ECO:0000256" key="1">
    <source>
        <dbReference type="ARBA" id="ARBA00004651"/>
    </source>
</evidence>
<dbReference type="Gene3D" id="1.10.287.3610">
    <property type="match status" value="1"/>
</dbReference>
<dbReference type="AlphaFoldDB" id="A0A2H0NIX2"/>
<organism evidence="20 21">
    <name type="scientific">Candidatus Gottesmanbacteria bacterium CG11_big_fil_rev_8_21_14_0_20_37_11</name>
    <dbReference type="NCBI Taxonomy" id="1974575"/>
    <lineage>
        <taxon>Bacteria</taxon>
        <taxon>Candidatus Gottesmaniibacteriota</taxon>
    </lineage>
</organism>
<keyword evidence="9 17" id="KW-0067">ATP-binding</keyword>
<gene>
    <name evidence="20" type="ORF">COV53_04600</name>
</gene>
<comment type="subcellular location">
    <subcellularLocation>
        <location evidence="1">Cell membrane</location>
        <topology evidence="1">Multi-pass membrane protein</topology>
    </subcellularLocation>
</comment>
<evidence type="ECO:0000256" key="11">
    <source>
        <dbReference type="ARBA" id="ARBA00023098"/>
    </source>
</evidence>
<feature type="binding site" evidence="17">
    <location>
        <position position="73"/>
    </location>
    <ligand>
        <name>ATP</name>
        <dbReference type="ChEBI" id="CHEBI:30616"/>
    </ligand>
</feature>
<evidence type="ECO:0000256" key="18">
    <source>
        <dbReference type="PIRSR" id="PIRSR600829-4"/>
    </source>
</evidence>
<dbReference type="EMBL" id="PCWS01000100">
    <property type="protein sequence ID" value="PIR08136.1"/>
    <property type="molecule type" value="Genomic_DNA"/>
</dbReference>
<evidence type="ECO:0000313" key="20">
    <source>
        <dbReference type="EMBL" id="PIR08136.1"/>
    </source>
</evidence>
<keyword evidence="3" id="KW-1003">Cell membrane</keyword>
<keyword evidence="12 19" id="KW-0472">Membrane</keyword>
<proteinExistence type="inferred from homology"/>
<keyword evidence="13" id="KW-0594">Phospholipid biosynthesis</keyword>
<sequence>MILTKRHNISFRHAFEGIVWAFSTQPNFRIHIFLSILAIILALVLEISYLETVVIIFTIVFGLGMEMVNTSIESITDLVTNEWKKEAKIAKDVSAGMMLLAATGAVIVASLIFIPHIIRLQ</sequence>
<evidence type="ECO:0000256" key="5">
    <source>
        <dbReference type="ARBA" id="ARBA00022679"/>
    </source>
</evidence>
<keyword evidence="11" id="KW-0443">Lipid metabolism</keyword>
<dbReference type="InterPro" id="IPR036945">
    <property type="entry name" value="DAGK_sf"/>
</dbReference>
<dbReference type="PANTHER" id="PTHR34299:SF1">
    <property type="entry name" value="DIACYLGLYCEROL KINASE"/>
    <property type="match status" value="1"/>
</dbReference>
<evidence type="ECO:0000256" key="17">
    <source>
        <dbReference type="PIRSR" id="PIRSR600829-3"/>
    </source>
</evidence>
<dbReference type="InterPro" id="IPR000829">
    <property type="entry name" value="DAGK"/>
</dbReference>
<keyword evidence="10 19" id="KW-1133">Transmembrane helix</keyword>
<feature type="active site" description="Proton acceptor" evidence="15">
    <location>
        <position position="66"/>
    </location>
</feature>
<evidence type="ECO:0000313" key="21">
    <source>
        <dbReference type="Proteomes" id="UP000230707"/>
    </source>
</evidence>
<evidence type="ECO:0000256" key="8">
    <source>
        <dbReference type="ARBA" id="ARBA00022777"/>
    </source>
</evidence>
<feature type="transmembrane region" description="Helical" evidence="19">
    <location>
        <begin position="93"/>
        <end position="118"/>
    </location>
</feature>
<dbReference type="GO" id="GO:0046872">
    <property type="term" value="F:metal ion binding"/>
    <property type="evidence" value="ECO:0007669"/>
    <property type="project" value="UniProtKB-KW"/>
</dbReference>
<evidence type="ECO:0000256" key="16">
    <source>
        <dbReference type="PIRSR" id="PIRSR600829-2"/>
    </source>
</evidence>
<dbReference type="PANTHER" id="PTHR34299">
    <property type="entry name" value="DIACYLGLYCEROL KINASE"/>
    <property type="match status" value="1"/>
</dbReference>
<keyword evidence="5" id="KW-0808">Transferase</keyword>
<evidence type="ECO:0000256" key="2">
    <source>
        <dbReference type="ARBA" id="ARBA00005967"/>
    </source>
</evidence>
<keyword evidence="4" id="KW-0444">Lipid biosynthesis</keyword>
<evidence type="ECO:0000256" key="14">
    <source>
        <dbReference type="ARBA" id="ARBA00023264"/>
    </source>
</evidence>
<reference evidence="20 21" key="1">
    <citation type="submission" date="2017-09" db="EMBL/GenBank/DDBJ databases">
        <title>Depth-based differentiation of microbial function through sediment-hosted aquifers and enrichment of novel symbionts in the deep terrestrial subsurface.</title>
        <authorList>
            <person name="Probst A.J."/>
            <person name="Ladd B."/>
            <person name="Jarett J.K."/>
            <person name="Geller-Mcgrath D.E."/>
            <person name="Sieber C.M."/>
            <person name="Emerson J.B."/>
            <person name="Anantharaman K."/>
            <person name="Thomas B.C."/>
            <person name="Malmstrom R."/>
            <person name="Stieglmeier M."/>
            <person name="Klingl A."/>
            <person name="Woyke T."/>
            <person name="Ryan C.M."/>
            <person name="Banfield J.F."/>
        </authorList>
    </citation>
    <scope>NUCLEOTIDE SEQUENCE [LARGE SCALE GENOMIC DNA]</scope>
    <source>
        <strain evidence="20">CG11_big_fil_rev_8_21_14_0_20_37_11</strain>
    </source>
</reference>
<feature type="binding site" evidence="16">
    <location>
        <position position="66"/>
    </location>
    <ligand>
        <name>substrate</name>
    </ligand>
</feature>
<evidence type="ECO:0000256" key="3">
    <source>
        <dbReference type="ARBA" id="ARBA00022475"/>
    </source>
</evidence>
<name>A0A2H0NIX2_9BACT</name>
<dbReference type="Proteomes" id="UP000230707">
    <property type="component" value="Unassembled WGS sequence"/>
</dbReference>
<accession>A0A2H0NIX2</accession>
<comment type="cofactor">
    <cofactor evidence="18">
        <name>Mg(2+)</name>
        <dbReference type="ChEBI" id="CHEBI:18420"/>
    </cofactor>
    <text evidence="18">Mn(2+), Zn(2+), Cd(2+) and Co(2+) support activity to lesser extents.</text>
</comment>
<comment type="similarity">
    <text evidence="2">Belongs to the bacterial diacylglycerol kinase family.</text>
</comment>
<dbReference type="GO" id="GO:0008654">
    <property type="term" value="P:phospholipid biosynthetic process"/>
    <property type="evidence" value="ECO:0007669"/>
    <property type="project" value="UniProtKB-KW"/>
</dbReference>
<evidence type="ECO:0000256" key="15">
    <source>
        <dbReference type="PIRSR" id="PIRSR600829-1"/>
    </source>
</evidence>
<dbReference type="Pfam" id="PF01219">
    <property type="entry name" value="DAGK_prokar"/>
    <property type="match status" value="1"/>
</dbReference>